<dbReference type="Gene3D" id="1.10.1330.10">
    <property type="entry name" value="Dockerin domain"/>
    <property type="match status" value="1"/>
</dbReference>
<dbReference type="Gene3D" id="2.60.40.1180">
    <property type="entry name" value="Golgi alpha-mannosidase II"/>
    <property type="match status" value="1"/>
</dbReference>
<organism evidence="3 4">
    <name type="scientific">Botrimarina hoheduenensis</name>
    <dbReference type="NCBI Taxonomy" id="2528000"/>
    <lineage>
        <taxon>Bacteria</taxon>
        <taxon>Pseudomonadati</taxon>
        <taxon>Planctomycetota</taxon>
        <taxon>Planctomycetia</taxon>
        <taxon>Pirellulales</taxon>
        <taxon>Lacipirellulaceae</taxon>
        <taxon>Botrimarina</taxon>
    </lineage>
</organism>
<sequence length="984" mass="105581" precursor="true">MDNRRSQAPRSAGGRLSGVAVTAALASVLSPSLATAQTTVTIDASARRLVGGVGELDRAKYFNYSGTLAPPVTSLRQSIWAEDGLNASTGRVATELDQFISSNLPEDPTRPGHVDPTALQAKIQGDYRNFVLTSARWEALREQPNPVFVQSGRNGGFFPDYLDGGGPMPTNYEAFADFMTVYLDEAVYGQNAFLPVDADRFYFEVMNEPNWSDSNQWGGIIEMHRVMAERVKEVFPQARIGGVSCCDDVEAGANSFELAKQVIDDMATWRTASGAKAELDFYTIHPYERYDVRPDGSHFRKIDHSPGHLNAIMDLYESYSFNVLGDPKQFAITEYGSWNRTDMADGSYGNYARDLQQWDLVRDVKEKMFVFFDRPDRIINATPFVSPRHWQNAIPTNPAGDNVFWEQNASGQWQETIVAGLFRLMAPVSGSYVAIESGSTDLQAVAFRDGAELHVLLNNLLQQPQAVDLDGLAAAFNIDSASWSRVYRDAGQNTYSSGVDVSSSWDSLTLEGEGAAVLTLQLDGSTVFDHAYDTETFYADQTQIDFTTGDFLSMGLDADTEDAVSAKLRVGYTTPFGSLPTFTVRVNNNATTVPGYDFDTAFDDGDESLFSRELEIPLSQLQDGANDLAFFFGASGANGQIVSAVLEVTRSVGDYSQSGRLDGKDLDALYARFGAAAEGDKHDLTADGQIDFADVTEWLGIRNASPGDVDIDGDRDTRDAVVVLANRGATGARPDWTRGNFDADADIDIDDVAAVLLGYTGDRGGATDEIGFDPQADNPDLVYDPATGRVQLAATGIEVLAISLAGAFTGEIDPTDLNAAVDAGVALIDDADGQKGWVSGLATSGQGAGEYELYDLGLLLPAGLDLAGLTASLDSAVWAGDGFGGSLDLVLTAALPGDFNDDGVVDSADYTVYRDTLASTTDLRADANRDGRITEADYQQWIANYGASAGSATAVPEPGGAALVAAITGLAWLAGRRADSRTEA</sequence>
<dbReference type="SUPFAM" id="SSF51445">
    <property type="entry name" value="(Trans)glycosidases"/>
    <property type="match status" value="1"/>
</dbReference>
<dbReference type="InterPro" id="IPR013780">
    <property type="entry name" value="Glyco_hydro_b"/>
</dbReference>
<dbReference type="OrthoDB" id="229996at2"/>
<gene>
    <name evidence="3" type="ORF">Pla111_32810</name>
</gene>
<dbReference type="GO" id="GO:0000272">
    <property type="term" value="P:polysaccharide catabolic process"/>
    <property type="evidence" value="ECO:0007669"/>
    <property type="project" value="InterPro"/>
</dbReference>
<name>A0A5C5VPV3_9BACT</name>
<evidence type="ECO:0000256" key="1">
    <source>
        <dbReference type="SAM" id="SignalP"/>
    </source>
</evidence>
<dbReference type="EC" id="3.2.1.178" evidence="3"/>
<comment type="caution">
    <text evidence="3">The sequence shown here is derived from an EMBL/GenBank/DDBJ whole genome shotgun (WGS) entry which is preliminary data.</text>
</comment>
<dbReference type="Gene3D" id="3.20.20.80">
    <property type="entry name" value="Glycosidases"/>
    <property type="match status" value="1"/>
</dbReference>
<proteinExistence type="predicted"/>
<accession>A0A5C5VPV3</accession>
<dbReference type="CDD" id="cd21510">
    <property type="entry name" value="agarase_cat"/>
    <property type="match status" value="1"/>
</dbReference>
<feature type="domain" description="Porphyranase beta-sandwich" evidence="2">
    <location>
        <begin position="441"/>
        <end position="541"/>
    </location>
</feature>
<dbReference type="PROSITE" id="PS00018">
    <property type="entry name" value="EF_HAND_1"/>
    <property type="match status" value="1"/>
</dbReference>
<keyword evidence="1" id="KW-0732">Signal</keyword>
<dbReference type="GO" id="GO:0004553">
    <property type="term" value="F:hydrolase activity, hydrolyzing O-glycosyl compounds"/>
    <property type="evidence" value="ECO:0007669"/>
    <property type="project" value="InterPro"/>
</dbReference>
<dbReference type="InterPro" id="IPR002105">
    <property type="entry name" value="Dockerin_1_rpt"/>
</dbReference>
<evidence type="ECO:0000313" key="4">
    <source>
        <dbReference type="Proteomes" id="UP000318995"/>
    </source>
</evidence>
<dbReference type="AlphaFoldDB" id="A0A5C5VPV3"/>
<dbReference type="InterPro" id="IPR017853">
    <property type="entry name" value="GH"/>
</dbReference>
<dbReference type="InterPro" id="IPR040527">
    <property type="entry name" value="Beta-sand_Porphyrn"/>
</dbReference>
<dbReference type="SUPFAM" id="SSF63446">
    <property type="entry name" value="Type I dockerin domain"/>
    <property type="match status" value="1"/>
</dbReference>
<dbReference type="InterPro" id="IPR036439">
    <property type="entry name" value="Dockerin_dom_sf"/>
</dbReference>
<dbReference type="Pfam" id="PF00404">
    <property type="entry name" value="Dockerin_1"/>
    <property type="match status" value="1"/>
</dbReference>
<dbReference type="EMBL" id="SJPH01000011">
    <property type="protein sequence ID" value="TWT40636.1"/>
    <property type="molecule type" value="Genomic_DNA"/>
</dbReference>
<feature type="chain" id="PRO_5023007570" evidence="1">
    <location>
        <begin position="37"/>
        <end position="984"/>
    </location>
</feature>
<dbReference type="CDD" id="cd14256">
    <property type="entry name" value="Dockerin_I"/>
    <property type="match status" value="1"/>
</dbReference>
<evidence type="ECO:0000313" key="3">
    <source>
        <dbReference type="EMBL" id="TWT40636.1"/>
    </source>
</evidence>
<feature type="signal peptide" evidence="1">
    <location>
        <begin position="1"/>
        <end position="36"/>
    </location>
</feature>
<dbReference type="Proteomes" id="UP000318995">
    <property type="component" value="Unassembled WGS sequence"/>
</dbReference>
<dbReference type="Pfam" id="PF18206">
    <property type="entry name" value="Porphyrn_cat_1"/>
    <property type="match status" value="1"/>
</dbReference>
<evidence type="ECO:0000259" key="2">
    <source>
        <dbReference type="Pfam" id="PF18206"/>
    </source>
</evidence>
<dbReference type="InterPro" id="IPR018247">
    <property type="entry name" value="EF_Hand_1_Ca_BS"/>
</dbReference>
<keyword evidence="3" id="KW-0326">Glycosidase</keyword>
<dbReference type="Gene3D" id="2.60.120.1200">
    <property type="match status" value="1"/>
</dbReference>
<dbReference type="RefSeq" id="WP_146575473.1">
    <property type="nucleotide sequence ID" value="NZ_SJPH01000011.1"/>
</dbReference>
<keyword evidence="4" id="KW-1185">Reference proteome</keyword>
<reference evidence="3 4" key="1">
    <citation type="submission" date="2019-02" db="EMBL/GenBank/DDBJ databases">
        <title>Deep-cultivation of Planctomycetes and their phenomic and genomic characterization uncovers novel biology.</title>
        <authorList>
            <person name="Wiegand S."/>
            <person name="Jogler M."/>
            <person name="Boedeker C."/>
            <person name="Pinto D."/>
            <person name="Vollmers J."/>
            <person name="Rivas-Marin E."/>
            <person name="Kohn T."/>
            <person name="Peeters S.H."/>
            <person name="Heuer A."/>
            <person name="Rast P."/>
            <person name="Oberbeckmann S."/>
            <person name="Bunk B."/>
            <person name="Jeske O."/>
            <person name="Meyerdierks A."/>
            <person name="Storesund J.E."/>
            <person name="Kallscheuer N."/>
            <person name="Luecker S."/>
            <person name="Lage O.M."/>
            <person name="Pohl T."/>
            <person name="Merkel B.J."/>
            <person name="Hornburger P."/>
            <person name="Mueller R.-W."/>
            <person name="Bruemmer F."/>
            <person name="Labrenz M."/>
            <person name="Spormann A.M."/>
            <person name="Op Den Camp H."/>
            <person name="Overmann J."/>
            <person name="Amann R."/>
            <person name="Jetten M.S.M."/>
            <person name="Mascher T."/>
            <person name="Medema M.H."/>
            <person name="Devos D.P."/>
            <person name="Kaster A.-K."/>
            <person name="Ovreas L."/>
            <person name="Rohde M."/>
            <person name="Galperin M.Y."/>
            <person name="Jogler C."/>
        </authorList>
    </citation>
    <scope>NUCLEOTIDE SEQUENCE [LARGE SCALE GENOMIC DNA]</scope>
    <source>
        <strain evidence="3 4">Pla111</strain>
    </source>
</reference>
<keyword evidence="3" id="KW-0378">Hydrolase</keyword>
<protein>
    <submittedName>
        <fullName evidence="3">Beta-porphyranase A</fullName>
        <ecNumber evidence="3">3.2.1.178</ecNumber>
    </submittedName>
</protein>